<gene>
    <name evidence="1" type="ORF">A4U43_C10F14160</name>
</gene>
<dbReference type="EMBL" id="CM007390">
    <property type="protein sequence ID" value="ONK56885.1"/>
    <property type="molecule type" value="Genomic_DNA"/>
</dbReference>
<evidence type="ECO:0000313" key="2">
    <source>
        <dbReference type="Proteomes" id="UP000243459"/>
    </source>
</evidence>
<accession>A0A5P1E605</accession>
<evidence type="ECO:0000313" key="1">
    <source>
        <dbReference type="EMBL" id="ONK56885.1"/>
    </source>
</evidence>
<name>A0A5P1E605_ASPOF</name>
<protein>
    <submittedName>
        <fullName evidence="1">Uncharacterized protein</fullName>
    </submittedName>
</protein>
<keyword evidence="2" id="KW-1185">Reference proteome</keyword>
<organism evidence="1 2">
    <name type="scientific">Asparagus officinalis</name>
    <name type="common">Garden asparagus</name>
    <dbReference type="NCBI Taxonomy" id="4686"/>
    <lineage>
        <taxon>Eukaryota</taxon>
        <taxon>Viridiplantae</taxon>
        <taxon>Streptophyta</taxon>
        <taxon>Embryophyta</taxon>
        <taxon>Tracheophyta</taxon>
        <taxon>Spermatophyta</taxon>
        <taxon>Magnoliopsida</taxon>
        <taxon>Liliopsida</taxon>
        <taxon>Asparagales</taxon>
        <taxon>Asparagaceae</taxon>
        <taxon>Asparagoideae</taxon>
        <taxon>Asparagus</taxon>
    </lineage>
</organism>
<dbReference type="Gramene" id="ONK56885">
    <property type="protein sequence ID" value="ONK56885"/>
    <property type="gene ID" value="A4U43_C10F14160"/>
</dbReference>
<reference evidence="2" key="1">
    <citation type="journal article" date="2017" name="Nat. Commun.">
        <title>The asparagus genome sheds light on the origin and evolution of a young Y chromosome.</title>
        <authorList>
            <person name="Harkess A."/>
            <person name="Zhou J."/>
            <person name="Xu C."/>
            <person name="Bowers J.E."/>
            <person name="Van der Hulst R."/>
            <person name="Ayyampalayam S."/>
            <person name="Mercati F."/>
            <person name="Riccardi P."/>
            <person name="McKain M.R."/>
            <person name="Kakrana A."/>
            <person name="Tang H."/>
            <person name="Ray J."/>
            <person name="Groenendijk J."/>
            <person name="Arikit S."/>
            <person name="Mathioni S.M."/>
            <person name="Nakano M."/>
            <person name="Shan H."/>
            <person name="Telgmann-Rauber A."/>
            <person name="Kanno A."/>
            <person name="Yue Z."/>
            <person name="Chen H."/>
            <person name="Li W."/>
            <person name="Chen Y."/>
            <person name="Xu X."/>
            <person name="Zhang Y."/>
            <person name="Luo S."/>
            <person name="Chen H."/>
            <person name="Gao J."/>
            <person name="Mao Z."/>
            <person name="Pires J.C."/>
            <person name="Luo M."/>
            <person name="Kudrna D."/>
            <person name="Wing R.A."/>
            <person name="Meyers B.C."/>
            <person name="Yi K."/>
            <person name="Kong H."/>
            <person name="Lavrijsen P."/>
            <person name="Sunseri F."/>
            <person name="Falavigna A."/>
            <person name="Ye Y."/>
            <person name="Leebens-Mack J.H."/>
            <person name="Chen G."/>
        </authorList>
    </citation>
    <scope>NUCLEOTIDE SEQUENCE [LARGE SCALE GENOMIC DNA]</scope>
    <source>
        <strain evidence="2">cv. DH0086</strain>
    </source>
</reference>
<sequence length="150" mass="17435">METEIPTRGARALDALAESTHRQGKESAVEGVFPFEEYGWLYPHHVDKINSETWDRLRMILIGSPKVSRYEKEPTLEDRHQPTRHLDMRVSVLESRVSQLNVVEQFSLPFDEETLEEREVTDVILHLSLRSHLVRGALVEQKIFGQMEQV</sequence>
<dbReference type="Proteomes" id="UP000243459">
    <property type="component" value="Chromosome 10"/>
</dbReference>
<dbReference type="AlphaFoldDB" id="A0A5P1E605"/>
<proteinExistence type="predicted"/>